<sequence length="84" mass="9289">MGICMLSSTENGKPLFSHFKTFNEFWSAVLEKAFSKCYENLVGGQMANAFQNISAGVAETISVCNFFGFEADATVTDRLFQTLK</sequence>
<dbReference type="GO" id="GO:0006508">
    <property type="term" value="P:proteolysis"/>
    <property type="evidence" value="ECO:0007669"/>
    <property type="project" value="UniProtKB-KW"/>
</dbReference>
<dbReference type="GO" id="GO:0005737">
    <property type="term" value="C:cytoplasm"/>
    <property type="evidence" value="ECO:0007669"/>
    <property type="project" value="TreeGrafter"/>
</dbReference>
<reference evidence="7" key="1">
    <citation type="submission" date="2023-06" db="EMBL/GenBank/DDBJ databases">
        <title>Genomic analysis of the entomopathogenic nematode Steinernema hermaphroditum.</title>
        <authorList>
            <person name="Schwarz E.M."/>
            <person name="Heppert J.K."/>
            <person name="Baniya A."/>
            <person name="Schwartz H.T."/>
            <person name="Tan C.-H."/>
            <person name="Antoshechkin I."/>
            <person name="Sternberg P.W."/>
            <person name="Goodrich-Blair H."/>
            <person name="Dillman A.R."/>
        </authorList>
    </citation>
    <scope>NUCLEOTIDE SEQUENCE</scope>
    <source>
        <strain evidence="7">PS9179</strain>
        <tissue evidence="7">Whole animal</tissue>
    </source>
</reference>
<evidence type="ECO:0000313" key="8">
    <source>
        <dbReference type="Proteomes" id="UP001175271"/>
    </source>
</evidence>
<comment type="similarity">
    <text evidence="1">Belongs to the peptidase C2 family.</text>
</comment>
<name>A0AA39LKJ8_9BILA</name>
<comment type="caution">
    <text evidence="7">The sequence shown here is derived from an EMBL/GenBank/DDBJ whole genome shotgun (WGS) entry which is preliminary data.</text>
</comment>
<dbReference type="Proteomes" id="UP001175271">
    <property type="component" value="Unassembled WGS sequence"/>
</dbReference>
<dbReference type="AlphaFoldDB" id="A0AA39LKJ8"/>
<dbReference type="Pfam" id="PF00648">
    <property type="entry name" value="Peptidase_C2"/>
    <property type="match status" value="1"/>
</dbReference>
<feature type="domain" description="Calpain catalytic" evidence="6">
    <location>
        <begin position="5"/>
        <end position="84"/>
    </location>
</feature>
<keyword evidence="2" id="KW-0645">Protease</keyword>
<accession>A0AA39LKJ8</accession>
<organism evidence="7 8">
    <name type="scientific">Steinernema hermaphroditum</name>
    <dbReference type="NCBI Taxonomy" id="289476"/>
    <lineage>
        <taxon>Eukaryota</taxon>
        <taxon>Metazoa</taxon>
        <taxon>Ecdysozoa</taxon>
        <taxon>Nematoda</taxon>
        <taxon>Chromadorea</taxon>
        <taxon>Rhabditida</taxon>
        <taxon>Tylenchina</taxon>
        <taxon>Panagrolaimomorpha</taxon>
        <taxon>Strongyloidoidea</taxon>
        <taxon>Steinernematidae</taxon>
        <taxon>Steinernema</taxon>
    </lineage>
</organism>
<evidence type="ECO:0000256" key="2">
    <source>
        <dbReference type="ARBA" id="ARBA00022670"/>
    </source>
</evidence>
<evidence type="ECO:0000256" key="5">
    <source>
        <dbReference type="PROSITE-ProRule" id="PRU00239"/>
    </source>
</evidence>
<evidence type="ECO:0000259" key="6">
    <source>
        <dbReference type="PROSITE" id="PS50203"/>
    </source>
</evidence>
<evidence type="ECO:0000313" key="7">
    <source>
        <dbReference type="EMBL" id="KAK0400742.1"/>
    </source>
</evidence>
<dbReference type="PANTHER" id="PTHR10183">
    <property type="entry name" value="CALPAIN"/>
    <property type="match status" value="1"/>
</dbReference>
<dbReference type="SUPFAM" id="SSF54001">
    <property type="entry name" value="Cysteine proteinases"/>
    <property type="match status" value="1"/>
</dbReference>
<keyword evidence="3" id="KW-0378">Hydrolase</keyword>
<comment type="caution">
    <text evidence="5">Lacks conserved residue(s) required for the propagation of feature annotation.</text>
</comment>
<keyword evidence="8" id="KW-1185">Reference proteome</keyword>
<dbReference type="EMBL" id="JAUCMV010000004">
    <property type="protein sequence ID" value="KAK0400742.1"/>
    <property type="molecule type" value="Genomic_DNA"/>
</dbReference>
<dbReference type="PROSITE" id="PS50203">
    <property type="entry name" value="CALPAIN_CAT"/>
    <property type="match status" value="1"/>
</dbReference>
<evidence type="ECO:0000256" key="3">
    <source>
        <dbReference type="ARBA" id="ARBA00022801"/>
    </source>
</evidence>
<evidence type="ECO:0000256" key="4">
    <source>
        <dbReference type="ARBA" id="ARBA00022807"/>
    </source>
</evidence>
<proteinExistence type="inferred from homology"/>
<dbReference type="InterPro" id="IPR038765">
    <property type="entry name" value="Papain-like_cys_pep_sf"/>
</dbReference>
<evidence type="ECO:0000256" key="1">
    <source>
        <dbReference type="ARBA" id="ARBA00007623"/>
    </source>
</evidence>
<gene>
    <name evidence="7" type="ORF">QR680_015431</name>
</gene>
<dbReference type="InterPro" id="IPR022684">
    <property type="entry name" value="Calpain_cysteine_protease"/>
</dbReference>
<dbReference type="InterPro" id="IPR001300">
    <property type="entry name" value="Peptidase_C2_calpain_cat"/>
</dbReference>
<dbReference type="GO" id="GO:0004198">
    <property type="term" value="F:calcium-dependent cysteine-type endopeptidase activity"/>
    <property type="evidence" value="ECO:0007669"/>
    <property type="project" value="InterPro"/>
</dbReference>
<dbReference type="PANTHER" id="PTHR10183:SF379">
    <property type="entry name" value="CALPAIN-5"/>
    <property type="match status" value="1"/>
</dbReference>
<protein>
    <recommendedName>
        <fullName evidence="6">Calpain catalytic domain-containing protein</fullName>
    </recommendedName>
</protein>
<keyword evidence="4" id="KW-0788">Thiol protease</keyword>